<dbReference type="GO" id="GO:0004601">
    <property type="term" value="F:peroxidase activity"/>
    <property type="evidence" value="ECO:0007669"/>
    <property type="project" value="InterPro"/>
</dbReference>
<evidence type="ECO:0000256" key="11">
    <source>
        <dbReference type="ARBA" id="ARBA00023326"/>
    </source>
</evidence>
<dbReference type="InterPro" id="IPR003961">
    <property type="entry name" value="FN3_dom"/>
</dbReference>
<dbReference type="PANTHER" id="PTHR11475">
    <property type="entry name" value="OXIDASE/PEROXIDASE"/>
    <property type="match status" value="1"/>
</dbReference>
<dbReference type="SUPFAM" id="SSF49265">
    <property type="entry name" value="Fibronectin type III"/>
    <property type="match status" value="2"/>
</dbReference>
<dbReference type="GO" id="GO:0020037">
    <property type="term" value="F:heme binding"/>
    <property type="evidence" value="ECO:0007669"/>
    <property type="project" value="InterPro"/>
</dbReference>
<dbReference type="InterPro" id="IPR013519">
    <property type="entry name" value="Int_alpha_beta-p"/>
</dbReference>
<dbReference type="STRING" id="335973.SAMN04488693_103115"/>
<evidence type="ECO:0000256" key="3">
    <source>
        <dbReference type="ARBA" id="ARBA00022525"/>
    </source>
</evidence>
<dbReference type="Pfam" id="PF13517">
    <property type="entry name" value="FG-GAP_3"/>
    <property type="match status" value="2"/>
</dbReference>
<dbReference type="InterPro" id="IPR013783">
    <property type="entry name" value="Ig-like_fold"/>
</dbReference>
<dbReference type="PROSITE" id="PS50292">
    <property type="entry name" value="PEROXIDASE_3"/>
    <property type="match status" value="1"/>
</dbReference>
<dbReference type="PROSITE" id="PS50853">
    <property type="entry name" value="FN3"/>
    <property type="match status" value="3"/>
</dbReference>
<dbReference type="OrthoDB" id="7876310at2"/>
<evidence type="ECO:0000256" key="7">
    <source>
        <dbReference type="ARBA" id="ARBA00023026"/>
    </source>
</evidence>
<feature type="domain" description="Fibronectin type-III" evidence="13">
    <location>
        <begin position="1466"/>
        <end position="1560"/>
    </location>
</feature>
<dbReference type="PRINTS" id="PR01488">
    <property type="entry name" value="RTXTOXINA"/>
</dbReference>
<dbReference type="Gene3D" id="2.150.10.10">
    <property type="entry name" value="Serralysin-like metalloprotease, C-terminal"/>
    <property type="match status" value="2"/>
</dbReference>
<keyword evidence="7" id="KW-0843">Virulence</keyword>
<keyword evidence="9" id="KW-0325">Glycoprotein</keyword>
<dbReference type="GO" id="GO:0005576">
    <property type="term" value="C:extracellular region"/>
    <property type="evidence" value="ECO:0007669"/>
    <property type="project" value="UniProtKB-SubCell"/>
</dbReference>
<dbReference type="GO" id="GO:0016798">
    <property type="term" value="F:hydrolase activity, acting on glycosyl bonds"/>
    <property type="evidence" value="ECO:0007669"/>
    <property type="project" value="UniProtKB-KW"/>
</dbReference>
<keyword evidence="10" id="KW-0378">Hydrolase</keyword>
<dbReference type="CDD" id="cd09821">
    <property type="entry name" value="An_peroxidase_bacterial_2"/>
    <property type="match status" value="1"/>
</dbReference>
<dbReference type="InterPro" id="IPR036116">
    <property type="entry name" value="FN3_sf"/>
</dbReference>
<keyword evidence="11" id="KW-0119">Carbohydrate metabolism</keyword>
<dbReference type="PRINTS" id="PR00313">
    <property type="entry name" value="CABNDNGRPT"/>
</dbReference>
<dbReference type="Pfam" id="PF03098">
    <property type="entry name" value="An_peroxidase"/>
    <property type="match status" value="2"/>
</dbReference>
<evidence type="ECO:0000313" key="14">
    <source>
        <dbReference type="EMBL" id="SDH83124.1"/>
    </source>
</evidence>
<evidence type="ECO:0000256" key="6">
    <source>
        <dbReference type="ARBA" id="ARBA00022737"/>
    </source>
</evidence>
<keyword evidence="15" id="KW-1185">Reference proteome</keyword>
<dbReference type="PRINTS" id="PR00014">
    <property type="entry name" value="FNTYPEIII"/>
</dbReference>
<evidence type="ECO:0000256" key="4">
    <source>
        <dbReference type="ARBA" id="ARBA00022656"/>
    </source>
</evidence>
<dbReference type="InterPro" id="IPR013517">
    <property type="entry name" value="FG-GAP"/>
</dbReference>
<feature type="domain" description="Fibronectin type-III" evidence="13">
    <location>
        <begin position="1561"/>
        <end position="1659"/>
    </location>
</feature>
<name>A0A1G8FLU1_9MICC</name>
<dbReference type="SUPFAM" id="SSF48113">
    <property type="entry name" value="Heme-dependent peroxidases"/>
    <property type="match status" value="1"/>
</dbReference>
<dbReference type="GO" id="GO:0000272">
    <property type="term" value="P:polysaccharide catabolic process"/>
    <property type="evidence" value="ECO:0007669"/>
    <property type="project" value="UniProtKB-KW"/>
</dbReference>
<dbReference type="SUPFAM" id="SSF51120">
    <property type="entry name" value="beta-Roll"/>
    <property type="match status" value="2"/>
</dbReference>
<evidence type="ECO:0000259" key="13">
    <source>
        <dbReference type="PROSITE" id="PS50853"/>
    </source>
</evidence>
<feature type="domain" description="Fibronectin type-III" evidence="13">
    <location>
        <begin position="1373"/>
        <end position="1465"/>
    </location>
</feature>
<dbReference type="GO" id="GO:0016020">
    <property type="term" value="C:membrane"/>
    <property type="evidence" value="ECO:0007669"/>
    <property type="project" value="UniProtKB-SubCell"/>
</dbReference>
<dbReference type="CDD" id="cd00063">
    <property type="entry name" value="FN3"/>
    <property type="match status" value="3"/>
</dbReference>
<evidence type="ECO:0000256" key="9">
    <source>
        <dbReference type="ARBA" id="ARBA00023180"/>
    </source>
</evidence>
<evidence type="ECO:0000256" key="2">
    <source>
        <dbReference type="ARBA" id="ARBA00004613"/>
    </source>
</evidence>
<comment type="subcellular location">
    <subcellularLocation>
        <location evidence="1">Membrane</location>
    </subcellularLocation>
    <subcellularLocation>
        <location evidence="2">Secreted</location>
    </subcellularLocation>
</comment>
<keyword evidence="10" id="KW-0326">Glycosidase</keyword>
<dbReference type="InterPro" id="IPR028994">
    <property type="entry name" value="Integrin_alpha_N"/>
</dbReference>
<evidence type="ECO:0000256" key="8">
    <source>
        <dbReference type="ARBA" id="ARBA00023136"/>
    </source>
</evidence>
<dbReference type="InterPro" id="IPR019791">
    <property type="entry name" value="Haem_peroxidase_animal"/>
</dbReference>
<dbReference type="InterPro" id="IPR011049">
    <property type="entry name" value="Serralysin-like_metalloprot_C"/>
</dbReference>
<feature type="signal peptide" evidence="12">
    <location>
        <begin position="1"/>
        <end position="50"/>
    </location>
</feature>
<keyword evidence="11" id="KW-0624">Polysaccharide degradation</keyword>
<evidence type="ECO:0000256" key="12">
    <source>
        <dbReference type="SAM" id="SignalP"/>
    </source>
</evidence>
<dbReference type="InterPro" id="IPR001343">
    <property type="entry name" value="Hemolysn_Ca-bd"/>
</dbReference>
<reference evidence="14 15" key="1">
    <citation type="submission" date="2016-10" db="EMBL/GenBank/DDBJ databases">
        <authorList>
            <person name="de Groot N.N."/>
        </authorList>
    </citation>
    <scope>NUCLEOTIDE SEQUENCE [LARGE SCALE GENOMIC DNA]</scope>
    <source>
        <strain evidence="14 15">NP_1H</strain>
    </source>
</reference>
<dbReference type="SUPFAM" id="SSF69318">
    <property type="entry name" value="Integrin alpha N-terminal domain"/>
    <property type="match status" value="1"/>
</dbReference>
<dbReference type="EMBL" id="FNDT01000003">
    <property type="protein sequence ID" value="SDH83124.1"/>
    <property type="molecule type" value="Genomic_DNA"/>
</dbReference>
<dbReference type="Proteomes" id="UP000199258">
    <property type="component" value="Unassembled WGS sequence"/>
</dbReference>
<keyword evidence="8" id="KW-0472">Membrane</keyword>
<protein>
    <submittedName>
        <fullName evidence="14">Repeat domain-containing protein</fullName>
    </submittedName>
</protein>
<evidence type="ECO:0000256" key="1">
    <source>
        <dbReference type="ARBA" id="ARBA00004370"/>
    </source>
</evidence>
<dbReference type="PANTHER" id="PTHR11475:SF4">
    <property type="entry name" value="CHORION PEROXIDASE"/>
    <property type="match status" value="1"/>
</dbReference>
<dbReference type="GO" id="GO:0090729">
    <property type="term" value="F:toxin activity"/>
    <property type="evidence" value="ECO:0007669"/>
    <property type="project" value="UniProtKB-KW"/>
</dbReference>
<dbReference type="SMART" id="SM00060">
    <property type="entry name" value="FN3"/>
    <property type="match status" value="3"/>
</dbReference>
<dbReference type="GO" id="GO:0006979">
    <property type="term" value="P:response to oxidative stress"/>
    <property type="evidence" value="ECO:0007669"/>
    <property type="project" value="InterPro"/>
</dbReference>
<dbReference type="GO" id="GO:0005509">
    <property type="term" value="F:calcium ion binding"/>
    <property type="evidence" value="ECO:0007669"/>
    <property type="project" value="InterPro"/>
</dbReference>
<keyword evidence="4" id="KW-0800">Toxin</keyword>
<dbReference type="Gene3D" id="2.60.40.10">
    <property type="entry name" value="Immunoglobulins"/>
    <property type="match status" value="3"/>
</dbReference>
<organism evidence="14 15">
    <name type="scientific">Arthrobacter subterraneus</name>
    <dbReference type="NCBI Taxonomy" id="335973"/>
    <lineage>
        <taxon>Bacteria</taxon>
        <taxon>Bacillati</taxon>
        <taxon>Actinomycetota</taxon>
        <taxon>Actinomycetes</taxon>
        <taxon>Micrococcales</taxon>
        <taxon>Micrococcaceae</taxon>
        <taxon>Arthrobacter</taxon>
    </lineage>
</organism>
<gene>
    <name evidence="14" type="ORF">SAMN04488693_103115</name>
</gene>
<accession>A0A1G8FLU1</accession>
<dbReference type="Gene3D" id="1.10.640.10">
    <property type="entry name" value="Haem peroxidase domain superfamily, animal type"/>
    <property type="match status" value="1"/>
</dbReference>
<sequence>MGKAHHSSEEYRAAQTQPSGFRFRRTLAALTSLAMLTGVGLPLVAAPAQAAPVGQGFTVTASDLAFILKQIKISEAHVRNTTSETGPCGALLGPGTDQVPGPLVSYGVRTVDGSCNNLQPEREDFGASNRAFPRMTAPEFRAAEDGAIIREPGQTTYDSTGNVVDSQPRVISNLIVDQTSTNPAAVAAAQYPVRSQGNEGVVPCDAEGLPEGCVPAGETLFIPNITTDVGLSPPYNSLFTIFGQFFDHGLDMVNKSGSSVFVPLQADDPLIAGPDGVLDTADDIPPRMRFMVLTRATNQPGPDGVLGTADDVREATNRTNPYVDQSQTYSSDPSHQVFLREYANNAEGRPVSTGRLLESAGGGMGTWAMLKAQAETKLGLKLADPDVLSIPMIAVDPYGKFIPGPARGLPQYVTATGMVEGNVAAPVPVPENALRVNEAFLDDIAHNAVPKPGLTADADTVITPPGAPGTTYDDEMLNAHFVAGDGRVNENVALTMIHQVFHSEHNRLVEDIKHTLESDTSARGTAALAEWKSTAGAAGWNGERIFQAARFVTEMEYQHLAFEEFARKVQPLIEPFGTYHDDVDPAITAEFAHAVYRFGHSMLTDTVARTNADGSSNDVPLLQAFLNPPEYYDGGTAGTLNARDAAGAIAMGMSDQVGNELDEFTTDTLRNALLGLPLDLAAINIARARETGIPSLNNLRKQLYNSTNDGQLKPYTNWIDFGLNLKHPESLINFVAAYGQHPTITGATTLADKRAAATLLVDPPIDAAEGTIPVDAQDFMGSTGTWANDGGASKTGLDRVDLWVGGLAERTNLFGGLLGSTFNYVFEQQMLDLQSGDRFYYLARTPGMNLLGQLEGNSFAEIIMRNTNATALKADVFGTSDCKFELGRLQFSGTTVLDDPLSECNEEALLIRMPDGTIRYRTTNSVDPAGINGQSVYNGTAGADRVWGGVDNDTFLGNEGNDIIEGNDGGDTALGGEGDDIITDSAGDDVLKGGPGHDALDGGPGLDLILGGAGKDFINGGANTNDVFGGEQDDFIIAGGGNDMARGDAGDDWIQGGEGADLLMGDSGAPFFDDPNDPGHDVLIGQNGDDDYDAEGGDDIMLADAGIERNAGAAGFDWSSHQLDPLAADADLTLNLLGVPLPAAVLRDRYSEVEALSGAGRNDVLRGDNAVPRLVEGEGFSGKNWLDADGAARIQGLAELLPAGATDNGGVWGEGNIILGGGGSDVLEGRGGNDILDGDKFLQVRLSVRTDPADPATEVGSTTGMDKPYLSGSSRTLQAAVFAGEVNPGNIVIVREILDGGAGSDQDAAIFSDLEQNYTVTTVPAGAALGSPGSVTTVTHLGDDPDALPALGVGDGVDTLRNIEKLLFADSQAPGVPEVAAATAGDRSATVEWGAPVSPVTTYEVRTVDASGATVGTLRQVSGNETSTVVTGLVNGQAYRFQVRAANELGTSAFSPLSAAVTPDVVPAAPTGVTGIAGNGAVDLSWSAPAPNGGTAVTGYKVQVLVGETLIQTIPGTGSTTTAQITGLENGTAYSFRVLAVNAHGDGALSAASAPVTPRTVPGVPVLGGISAANGSVTVRWTPPASDGGSAITGYAVRVVGPDGQPVGALRTAGAGATSLAVTGLTNGTAYRFQVRAANALGSGEFSPLSDPVTPTRPELNEDFNGDGVADLVARDSNGRLWLYPGNGTGSLQARSLMGTGWQGMRSIIATRDFNGDGRADVIAYDSSGRLWLYRGNNAGGLLSGLQIGNGWAGFTLTAPGDFNGDGRSDLLARDSSGRLWLYPGNGTGGFASRSQAGSGWSGYQMTSTGDFNGDSRSDLIAYDTGGRLWLYPGNGTGGFGSRSQFGNGWTGYTLVGIGDLTGDGQSDLVARDSAGGLWLYPGTGTGRVGTRAQIGNGWSSYLIA</sequence>
<dbReference type="InterPro" id="IPR010255">
    <property type="entry name" value="Haem_peroxidase_sf"/>
</dbReference>
<dbReference type="Pfam" id="PF00353">
    <property type="entry name" value="HemolysinCabind"/>
    <property type="match status" value="5"/>
</dbReference>
<dbReference type="InterPro" id="IPR003995">
    <property type="entry name" value="RTX_toxin_determinant-A"/>
</dbReference>
<dbReference type="Pfam" id="PF00041">
    <property type="entry name" value="fn3"/>
    <property type="match status" value="3"/>
</dbReference>
<evidence type="ECO:0000256" key="10">
    <source>
        <dbReference type="ARBA" id="ARBA00023295"/>
    </source>
</evidence>
<keyword evidence="5 12" id="KW-0732">Signal</keyword>
<feature type="chain" id="PRO_5011695642" evidence="12">
    <location>
        <begin position="51"/>
        <end position="1905"/>
    </location>
</feature>
<keyword evidence="3" id="KW-0964">Secreted</keyword>
<proteinExistence type="predicted"/>
<dbReference type="SMART" id="SM00191">
    <property type="entry name" value="Int_alpha"/>
    <property type="match status" value="3"/>
</dbReference>
<evidence type="ECO:0000313" key="15">
    <source>
        <dbReference type="Proteomes" id="UP000199258"/>
    </source>
</evidence>
<keyword evidence="6" id="KW-0677">Repeat</keyword>
<dbReference type="Gene3D" id="2.130.10.130">
    <property type="entry name" value="Integrin alpha, N-terminal"/>
    <property type="match status" value="2"/>
</dbReference>
<evidence type="ECO:0000256" key="5">
    <source>
        <dbReference type="ARBA" id="ARBA00022729"/>
    </source>
</evidence>
<dbReference type="InterPro" id="IPR037120">
    <property type="entry name" value="Haem_peroxidase_sf_animal"/>
</dbReference>
<dbReference type="PROSITE" id="PS00330">
    <property type="entry name" value="HEMOLYSIN_CALCIUM"/>
    <property type="match status" value="3"/>
</dbReference>
<dbReference type="InterPro" id="IPR018511">
    <property type="entry name" value="Hemolysin-typ_Ca-bd_CS"/>
</dbReference>
<dbReference type="RefSeq" id="WP_090585014.1">
    <property type="nucleotide sequence ID" value="NZ_FNDT01000003.1"/>
</dbReference>